<protein>
    <submittedName>
        <fullName evidence="1">Uncharacterized protein</fullName>
    </submittedName>
</protein>
<organism evidence="1">
    <name type="scientific">Arion vulgaris</name>
    <dbReference type="NCBI Taxonomy" id="1028688"/>
    <lineage>
        <taxon>Eukaryota</taxon>
        <taxon>Metazoa</taxon>
        <taxon>Spiralia</taxon>
        <taxon>Lophotrochozoa</taxon>
        <taxon>Mollusca</taxon>
        <taxon>Gastropoda</taxon>
        <taxon>Heterobranchia</taxon>
        <taxon>Euthyneura</taxon>
        <taxon>Panpulmonata</taxon>
        <taxon>Eupulmonata</taxon>
        <taxon>Stylommatophora</taxon>
        <taxon>Helicina</taxon>
        <taxon>Arionoidea</taxon>
        <taxon>Arionidae</taxon>
        <taxon>Arion</taxon>
    </lineage>
</organism>
<evidence type="ECO:0000313" key="1">
    <source>
        <dbReference type="EMBL" id="CEK96403.1"/>
    </source>
</evidence>
<name>A0A0B7BTV1_9EUPU</name>
<dbReference type="EMBL" id="HACG01049538">
    <property type="protein sequence ID" value="CEK96403.1"/>
    <property type="molecule type" value="Transcribed_RNA"/>
</dbReference>
<accession>A0A0B7BTV1</accession>
<gene>
    <name evidence="1" type="primary">ORF211919</name>
</gene>
<sequence>MSTNFHNPQHYIKGPRRSSCSAVETFLCKNQIGAHMIGYSPKGIICSYQLKQSDTSCYRAHALLLRACYVRMISQYTWSVSY</sequence>
<proteinExistence type="predicted"/>
<reference evidence="1" key="1">
    <citation type="submission" date="2014-12" db="EMBL/GenBank/DDBJ databases">
        <title>Insight into the proteome of Arion vulgaris.</title>
        <authorList>
            <person name="Aradska J."/>
            <person name="Bulat T."/>
            <person name="Smidak R."/>
            <person name="Sarate P."/>
            <person name="Gangsoo J."/>
            <person name="Sialana F."/>
            <person name="Bilban M."/>
            <person name="Lubec G."/>
        </authorList>
    </citation>
    <scope>NUCLEOTIDE SEQUENCE</scope>
    <source>
        <tissue evidence="1">Skin</tissue>
    </source>
</reference>
<dbReference type="AlphaFoldDB" id="A0A0B7BTV1"/>